<proteinExistence type="predicted"/>
<dbReference type="Proteomes" id="UP001164746">
    <property type="component" value="Chromosome 13"/>
</dbReference>
<dbReference type="SUPFAM" id="SSF48403">
    <property type="entry name" value="Ankyrin repeat"/>
    <property type="match status" value="1"/>
</dbReference>
<dbReference type="EMBL" id="CP111024">
    <property type="protein sequence ID" value="WAR23099.1"/>
    <property type="molecule type" value="Genomic_DNA"/>
</dbReference>
<keyword evidence="7" id="KW-1185">Reference proteome</keyword>
<dbReference type="PROSITE" id="PS50297">
    <property type="entry name" value="ANK_REP_REGION"/>
    <property type="match status" value="1"/>
</dbReference>
<dbReference type="Pfam" id="PF00023">
    <property type="entry name" value="Ank"/>
    <property type="match status" value="1"/>
</dbReference>
<evidence type="ECO:0000256" key="4">
    <source>
        <dbReference type="SAM" id="MobiDB-lite"/>
    </source>
</evidence>
<evidence type="ECO:0000256" key="2">
    <source>
        <dbReference type="ARBA" id="ARBA00023043"/>
    </source>
</evidence>
<dbReference type="InterPro" id="IPR002110">
    <property type="entry name" value="Ankyrin_rpt"/>
</dbReference>
<dbReference type="EMBL" id="CP111024">
    <property type="protein sequence ID" value="WAR23134.1"/>
    <property type="molecule type" value="Genomic_DNA"/>
</dbReference>
<feature type="repeat" description="ANK" evidence="3">
    <location>
        <begin position="94"/>
        <end position="129"/>
    </location>
</feature>
<dbReference type="PROSITE" id="PS50088">
    <property type="entry name" value="ANK_REPEAT"/>
    <property type="match status" value="2"/>
</dbReference>
<evidence type="ECO:0000313" key="7">
    <source>
        <dbReference type="Proteomes" id="UP001164746"/>
    </source>
</evidence>
<name>A0ABY7FQI9_MYAAR</name>
<evidence type="ECO:0000313" key="5">
    <source>
        <dbReference type="EMBL" id="WAR23099.1"/>
    </source>
</evidence>
<feature type="region of interest" description="Disordered" evidence="4">
    <location>
        <begin position="24"/>
        <end position="53"/>
    </location>
</feature>
<sequence length="414" mass="46113">MTEPVPTAGGGFVKTIRMQGNYFPDDTDIKRSTSTTPKLPKRPMSHTVLPVSPPPIPKRLIKTALHQAVLDARLHQVRLLVEKHGVNVNIKDVYGRTPLMLTSMIDEEAGAKMAKIFITAGSNVGLKDKMGRTALSMACMAGREKIVDEILRKDILYIDDDDNDGNTPLHHAAASGNPNIVKLLSELYVKFGLDIDVRNNMGYTGLLVACRNGHFVSAHYLLTNGQASPALRDEETYLSANEWAQKSSRQVALPAKRLPSPPSAPAFSRESTMYQRPFTPICKHTTPHNLLNTWARGLDDFEIARSETFYEGQDARQLVLNEISNAEAHGWAKKQKPVKIVHPSTAKLMAFSRRRTKSAIPPDMTTIFRMYSDQYQPDWRRERTTVTLHASSSDTMPSIIRTASSHRPSMKATS</sequence>
<evidence type="ECO:0000256" key="1">
    <source>
        <dbReference type="ARBA" id="ARBA00022737"/>
    </source>
</evidence>
<gene>
    <name evidence="5" type="ORF">MAR_036768</name>
    <name evidence="6" type="ORF">MAR_036803</name>
</gene>
<protein>
    <submittedName>
        <fullName evidence="6">ANKR6-like protein</fullName>
    </submittedName>
</protein>
<dbReference type="InterPro" id="IPR036770">
    <property type="entry name" value="Ankyrin_rpt-contain_sf"/>
</dbReference>
<feature type="repeat" description="ANK" evidence="3">
    <location>
        <begin position="164"/>
        <end position="200"/>
    </location>
</feature>
<dbReference type="SMART" id="SM00248">
    <property type="entry name" value="ANK"/>
    <property type="match status" value="5"/>
</dbReference>
<evidence type="ECO:0000256" key="3">
    <source>
        <dbReference type="PROSITE-ProRule" id="PRU00023"/>
    </source>
</evidence>
<dbReference type="Gene3D" id="1.25.40.20">
    <property type="entry name" value="Ankyrin repeat-containing domain"/>
    <property type="match status" value="2"/>
</dbReference>
<organism evidence="6 7">
    <name type="scientific">Mya arenaria</name>
    <name type="common">Soft-shell clam</name>
    <dbReference type="NCBI Taxonomy" id="6604"/>
    <lineage>
        <taxon>Eukaryota</taxon>
        <taxon>Metazoa</taxon>
        <taxon>Spiralia</taxon>
        <taxon>Lophotrochozoa</taxon>
        <taxon>Mollusca</taxon>
        <taxon>Bivalvia</taxon>
        <taxon>Autobranchia</taxon>
        <taxon>Heteroconchia</taxon>
        <taxon>Euheterodonta</taxon>
        <taxon>Imparidentia</taxon>
        <taxon>Neoheterodontei</taxon>
        <taxon>Myida</taxon>
        <taxon>Myoidea</taxon>
        <taxon>Myidae</taxon>
        <taxon>Mya</taxon>
    </lineage>
</organism>
<keyword evidence="2 3" id="KW-0040">ANK repeat</keyword>
<accession>A0ABY7FQI9</accession>
<keyword evidence="1" id="KW-0677">Repeat</keyword>
<evidence type="ECO:0000313" key="6">
    <source>
        <dbReference type="EMBL" id="WAR23134.1"/>
    </source>
</evidence>
<reference evidence="6" key="1">
    <citation type="submission" date="2022-11" db="EMBL/GenBank/DDBJ databases">
        <title>Centuries of genome instability and evolution in soft-shell clam transmissible cancer (bioRxiv).</title>
        <authorList>
            <person name="Hart S.F.M."/>
            <person name="Yonemitsu M.A."/>
            <person name="Giersch R.M."/>
            <person name="Beal B.F."/>
            <person name="Arriagada G."/>
            <person name="Davis B.W."/>
            <person name="Ostrander E.A."/>
            <person name="Goff S.P."/>
            <person name="Metzger M.J."/>
        </authorList>
    </citation>
    <scope>NUCLEOTIDE SEQUENCE</scope>
    <source>
        <strain evidence="6">MELC-2E11</strain>
        <tissue evidence="6">Siphon/mantle</tissue>
    </source>
</reference>
<dbReference type="PANTHER" id="PTHR24171">
    <property type="entry name" value="ANKYRIN REPEAT DOMAIN-CONTAINING PROTEIN 39-RELATED"/>
    <property type="match status" value="1"/>
</dbReference>
<dbReference type="Pfam" id="PF12796">
    <property type="entry name" value="Ank_2"/>
    <property type="match status" value="1"/>
</dbReference>